<dbReference type="Proteomes" id="UP000625735">
    <property type="component" value="Unassembled WGS sequence"/>
</dbReference>
<accession>A0A917DB75</accession>
<protein>
    <submittedName>
        <fullName evidence="1">Uncharacterized protein</fullName>
    </submittedName>
</protein>
<proteinExistence type="predicted"/>
<evidence type="ECO:0000313" key="1">
    <source>
        <dbReference type="EMBL" id="GGD20358.1"/>
    </source>
</evidence>
<reference evidence="1" key="2">
    <citation type="submission" date="2020-09" db="EMBL/GenBank/DDBJ databases">
        <authorList>
            <person name="Sun Q."/>
            <person name="Zhou Y."/>
        </authorList>
    </citation>
    <scope>NUCLEOTIDE SEQUENCE</scope>
    <source>
        <strain evidence="1">CGMCC 1.12506</strain>
    </source>
</reference>
<sequence>MQYVLSYDVEISAEETYCINFKFFKINTIEPLPKSRGFFIIKSQQLRTSVTQQLKKNEHYKKNNDEPYDDAHVLYHKSSLPKAKDII</sequence>
<name>A0A917DB75_9FLAO</name>
<evidence type="ECO:0000313" key="2">
    <source>
        <dbReference type="Proteomes" id="UP000625735"/>
    </source>
</evidence>
<reference evidence="1" key="1">
    <citation type="journal article" date="2014" name="Int. J. Syst. Evol. Microbiol.">
        <title>Complete genome sequence of Corynebacterium casei LMG S-19264T (=DSM 44701T), isolated from a smear-ripened cheese.</title>
        <authorList>
            <consortium name="US DOE Joint Genome Institute (JGI-PGF)"/>
            <person name="Walter F."/>
            <person name="Albersmeier A."/>
            <person name="Kalinowski J."/>
            <person name="Ruckert C."/>
        </authorList>
    </citation>
    <scope>NUCLEOTIDE SEQUENCE</scope>
    <source>
        <strain evidence="1">CGMCC 1.12506</strain>
    </source>
</reference>
<comment type="caution">
    <text evidence="1">The sequence shown here is derived from an EMBL/GenBank/DDBJ whole genome shotgun (WGS) entry which is preliminary data.</text>
</comment>
<dbReference type="AlphaFoldDB" id="A0A917DB75"/>
<organism evidence="1 2">
    <name type="scientific">Flavobacterium orientale</name>
    <dbReference type="NCBI Taxonomy" id="1756020"/>
    <lineage>
        <taxon>Bacteria</taxon>
        <taxon>Pseudomonadati</taxon>
        <taxon>Bacteroidota</taxon>
        <taxon>Flavobacteriia</taxon>
        <taxon>Flavobacteriales</taxon>
        <taxon>Flavobacteriaceae</taxon>
        <taxon>Flavobacterium</taxon>
    </lineage>
</organism>
<dbReference type="EMBL" id="BMFG01000002">
    <property type="protein sequence ID" value="GGD20358.1"/>
    <property type="molecule type" value="Genomic_DNA"/>
</dbReference>
<keyword evidence="2" id="KW-1185">Reference proteome</keyword>
<gene>
    <name evidence="1" type="ORF">GCM10011343_08620</name>
</gene>